<dbReference type="PIRSF" id="PIRSF000188">
    <property type="entry name" value="Phe_leu_dh"/>
    <property type="match status" value="1"/>
</dbReference>
<dbReference type="InterPro" id="IPR006097">
    <property type="entry name" value="Glu/Leu/Phe/Val/Trp_DH_dimer"/>
</dbReference>
<keyword evidence="9" id="KW-1185">Reference proteome</keyword>
<evidence type="ECO:0000256" key="2">
    <source>
        <dbReference type="ARBA" id="ARBA00023002"/>
    </source>
</evidence>
<reference evidence="8 9" key="1">
    <citation type="submission" date="2017-02" db="EMBL/GenBank/DDBJ databases">
        <title>The new phylogeny of genus Mycobacterium.</title>
        <authorList>
            <person name="Tortoli E."/>
            <person name="Trovato A."/>
            <person name="Cirillo D.M."/>
        </authorList>
    </citation>
    <scope>NUCLEOTIDE SEQUENCE [LARGE SCALE GENOMIC DNA]</scope>
    <source>
        <strain evidence="8 9">DSM 43992</strain>
    </source>
</reference>
<evidence type="ECO:0000256" key="6">
    <source>
        <dbReference type="RuleBase" id="RU004417"/>
    </source>
</evidence>
<feature type="binding site" evidence="5">
    <location>
        <begin position="185"/>
        <end position="190"/>
    </location>
    <ligand>
        <name>NAD(+)</name>
        <dbReference type="ChEBI" id="CHEBI:57540"/>
    </ligand>
</feature>
<keyword evidence="2 6" id="KW-0560">Oxidoreductase</keyword>
<dbReference type="GO" id="GO:0000166">
    <property type="term" value="F:nucleotide binding"/>
    <property type="evidence" value="ECO:0007669"/>
    <property type="project" value="UniProtKB-KW"/>
</dbReference>
<dbReference type="SMART" id="SM00839">
    <property type="entry name" value="ELFV_dehydrog"/>
    <property type="match status" value="1"/>
</dbReference>
<dbReference type="AlphaFoldDB" id="A0A1X0KBU7"/>
<dbReference type="SUPFAM" id="SSF51735">
    <property type="entry name" value="NAD(P)-binding Rossmann-fold domains"/>
    <property type="match status" value="1"/>
</dbReference>
<gene>
    <name evidence="8" type="ORF">BST44_18830</name>
</gene>
<evidence type="ECO:0000313" key="8">
    <source>
        <dbReference type="EMBL" id="ORB72615.1"/>
    </source>
</evidence>
<dbReference type="Gene3D" id="3.40.50.720">
    <property type="entry name" value="NAD(P)-binding Rossmann-like Domain"/>
    <property type="match status" value="1"/>
</dbReference>
<accession>A0A1X0KBU7</accession>
<dbReference type="Pfam" id="PF02812">
    <property type="entry name" value="ELFV_dehydrog_N"/>
    <property type="match status" value="1"/>
</dbReference>
<dbReference type="Proteomes" id="UP000192601">
    <property type="component" value="Unassembled WGS sequence"/>
</dbReference>
<dbReference type="InterPro" id="IPR036291">
    <property type="entry name" value="NAD(P)-bd_dom_sf"/>
</dbReference>
<comment type="similarity">
    <text evidence="1 6">Belongs to the Glu/Leu/Phe/Val dehydrogenases family.</text>
</comment>
<dbReference type="Pfam" id="PF00208">
    <property type="entry name" value="ELFV_dehydrog"/>
    <property type="match status" value="1"/>
</dbReference>
<dbReference type="Gene3D" id="3.40.50.10860">
    <property type="entry name" value="Leucine Dehydrogenase, chain A, domain 1"/>
    <property type="match status" value="1"/>
</dbReference>
<keyword evidence="3 5" id="KW-0520">NAD</keyword>
<dbReference type="InterPro" id="IPR016211">
    <property type="entry name" value="Glu/Phe/Leu/Val/Trp_DH_bac/arc"/>
</dbReference>
<dbReference type="InterPro" id="IPR006096">
    <property type="entry name" value="Glu/Leu/Phe/Val/Trp_DH_C"/>
</dbReference>
<dbReference type="PANTHER" id="PTHR42722">
    <property type="entry name" value="LEUCINE DEHYDROGENASE"/>
    <property type="match status" value="1"/>
</dbReference>
<evidence type="ECO:0000256" key="4">
    <source>
        <dbReference type="PIRSR" id="PIRSR000188-1"/>
    </source>
</evidence>
<keyword evidence="5" id="KW-0547">Nucleotide-binding</keyword>
<feature type="domain" description="Glutamate/phenylalanine/leucine/valine/L-tryptophan dehydrogenase C-terminal" evidence="7">
    <location>
        <begin position="151"/>
        <end position="356"/>
    </location>
</feature>
<dbReference type="STRING" id="1783.BST44_18830"/>
<name>A0A1X0KBU7_MYCSC</name>
<dbReference type="InterPro" id="IPR006095">
    <property type="entry name" value="Glu/Leu/Phe/Val/Trp_DH"/>
</dbReference>
<organism evidence="8 9">
    <name type="scientific">Mycobacterium scrofulaceum</name>
    <dbReference type="NCBI Taxonomy" id="1783"/>
    <lineage>
        <taxon>Bacteria</taxon>
        <taxon>Bacillati</taxon>
        <taxon>Actinomycetota</taxon>
        <taxon>Actinomycetes</taxon>
        <taxon>Mycobacteriales</taxon>
        <taxon>Mycobacteriaceae</taxon>
        <taxon>Mycobacterium</taxon>
    </lineage>
</organism>
<evidence type="ECO:0000313" key="9">
    <source>
        <dbReference type="Proteomes" id="UP000192601"/>
    </source>
</evidence>
<comment type="caution">
    <text evidence="8">The sequence shown here is derived from an EMBL/GenBank/DDBJ whole genome shotgun (WGS) entry which is preliminary data.</text>
</comment>
<proteinExistence type="inferred from homology"/>
<evidence type="ECO:0000256" key="3">
    <source>
        <dbReference type="ARBA" id="ARBA00023027"/>
    </source>
</evidence>
<evidence type="ECO:0000259" key="7">
    <source>
        <dbReference type="SMART" id="SM00839"/>
    </source>
</evidence>
<sequence>MAMDPGDAFRWDGELTLTRHDPETGATFVIRVDSIRHGRAAGGTRAAHYPSLTDALADAARLADAMTLKMAVSNLPMGGGKSVIALPVPRKDIDTRAWDRILRLHAENIDRLNGIYWTGPDVNTNSADMDIVGDTTGFVFGRSVGRGGAGSSAVNTAVGVFEAMKATARFGGMGGIEGLTVLIQGLGAVGGHLATMAAEAGARLLVADVDSDRIAWAQRFGCNPVPIQQVTTTPCDIFAPCAMGAVVDRAVARRLSASAVVGAANNILADAEAGSVLRDREILYAPDFVSNAGGALHLVGREVLGWDDETVASYTEAIGQTLTLVYQISAADGVPTDVAARTLARKRADAPEPLAR</sequence>
<dbReference type="CDD" id="cd01075">
    <property type="entry name" value="NAD_bind_Leu_Phe_Val_DH"/>
    <property type="match status" value="1"/>
</dbReference>
<feature type="active site" description="Proton donor/acceptor" evidence="4">
    <location>
        <position position="81"/>
    </location>
</feature>
<dbReference type="PANTHER" id="PTHR42722:SF1">
    <property type="entry name" value="VALINE DEHYDROGENASE"/>
    <property type="match status" value="1"/>
</dbReference>
<evidence type="ECO:0000256" key="5">
    <source>
        <dbReference type="PIRSR" id="PIRSR000188-2"/>
    </source>
</evidence>
<protein>
    <submittedName>
        <fullName evidence="8">Phenylalanine dehydrogenase</fullName>
    </submittedName>
</protein>
<dbReference type="InterPro" id="IPR046346">
    <property type="entry name" value="Aminoacid_DH-like_N_sf"/>
</dbReference>
<dbReference type="GO" id="GO:0006520">
    <property type="term" value="P:amino acid metabolic process"/>
    <property type="evidence" value="ECO:0007669"/>
    <property type="project" value="InterPro"/>
</dbReference>
<dbReference type="EMBL" id="MVIJ01000030">
    <property type="protein sequence ID" value="ORB72615.1"/>
    <property type="molecule type" value="Genomic_DNA"/>
</dbReference>
<dbReference type="SUPFAM" id="SSF53223">
    <property type="entry name" value="Aminoacid dehydrogenase-like, N-terminal domain"/>
    <property type="match status" value="1"/>
</dbReference>
<evidence type="ECO:0000256" key="1">
    <source>
        <dbReference type="ARBA" id="ARBA00006382"/>
    </source>
</evidence>
<dbReference type="PRINTS" id="PR00082">
    <property type="entry name" value="GLFDHDRGNASE"/>
</dbReference>
<dbReference type="GO" id="GO:0016639">
    <property type="term" value="F:oxidoreductase activity, acting on the CH-NH2 group of donors, NAD or NADP as acceptor"/>
    <property type="evidence" value="ECO:0007669"/>
    <property type="project" value="InterPro"/>
</dbReference>